<protein>
    <recommendedName>
        <fullName evidence="4">Hemagglutinin protein HagB</fullName>
    </recommendedName>
</protein>
<dbReference type="EMBL" id="JACGWS010000009">
    <property type="protein sequence ID" value="MBC8755930.1"/>
    <property type="molecule type" value="Genomic_DNA"/>
</dbReference>
<evidence type="ECO:0008006" key="4">
    <source>
        <dbReference type="Google" id="ProtNLM"/>
    </source>
</evidence>
<organism evidence="2 3">
    <name type="scientific">Kordia aestuariivivens</name>
    <dbReference type="NCBI Taxonomy" id="2759037"/>
    <lineage>
        <taxon>Bacteria</taxon>
        <taxon>Pseudomonadati</taxon>
        <taxon>Bacteroidota</taxon>
        <taxon>Flavobacteriia</taxon>
        <taxon>Flavobacteriales</taxon>
        <taxon>Flavobacteriaceae</taxon>
        <taxon>Kordia</taxon>
    </lineage>
</organism>
<gene>
    <name evidence="2" type="ORF">H2O64_14725</name>
</gene>
<comment type="caution">
    <text evidence="2">The sequence shown here is derived from an EMBL/GenBank/DDBJ whole genome shotgun (WGS) entry which is preliminary data.</text>
</comment>
<reference evidence="2 3" key="1">
    <citation type="submission" date="2020-07" db="EMBL/GenBank/DDBJ databases">
        <title>Description of Kordia aestuariivivens sp. nov., isolated from a tidal flat.</title>
        <authorList>
            <person name="Park S."/>
            <person name="Yoon J.-H."/>
        </authorList>
    </citation>
    <scope>NUCLEOTIDE SEQUENCE [LARGE SCALE GENOMIC DNA]</scope>
    <source>
        <strain evidence="2 3">YSTF-M3</strain>
    </source>
</reference>
<dbReference type="Proteomes" id="UP000619238">
    <property type="component" value="Unassembled WGS sequence"/>
</dbReference>
<feature type="region of interest" description="Disordered" evidence="1">
    <location>
        <begin position="235"/>
        <end position="258"/>
    </location>
</feature>
<evidence type="ECO:0000313" key="2">
    <source>
        <dbReference type="EMBL" id="MBC8755930.1"/>
    </source>
</evidence>
<dbReference type="Pfam" id="PF19775">
    <property type="entry name" value="DUF6261"/>
    <property type="match status" value="1"/>
</dbReference>
<accession>A0ABR7QBJ5</accession>
<evidence type="ECO:0000256" key="1">
    <source>
        <dbReference type="SAM" id="MobiDB-lite"/>
    </source>
</evidence>
<proteinExistence type="predicted"/>
<keyword evidence="3" id="KW-1185">Reference proteome</keyword>
<evidence type="ECO:0000313" key="3">
    <source>
        <dbReference type="Proteomes" id="UP000619238"/>
    </source>
</evidence>
<name>A0ABR7QBJ5_9FLAO</name>
<sequence length="258" mass="28696">METPVFSRYRNSEFLQYMKDVLELVNAHDVATLQLTAQHSVLTTVTDQMDDLFQQEQSSGITQELIDLDTQRDKAFMGIKAILEGYQYHYDEAIKNAARNLLFNLNNYGTNIPRMNYQAETAVIDSMLSDWETETKLVAAITTLKLADWIAELKTANATFNDRYLARVSETAANPATSFTAIREDGTIAYRKLVSHIEAHATLGSNVIHQELVSEVGVLAKQYNQTVGLRLGSDATDEVSDGIQDGEDTNGSDGETKS</sequence>
<feature type="compositionally biased region" description="Acidic residues" evidence="1">
    <location>
        <begin position="235"/>
        <end position="250"/>
    </location>
</feature>
<dbReference type="InterPro" id="IPR046228">
    <property type="entry name" value="DUF6261"/>
</dbReference>
<dbReference type="RefSeq" id="WP_187562973.1">
    <property type="nucleotide sequence ID" value="NZ_JACGWS010000009.1"/>
</dbReference>